<proteinExistence type="predicted"/>
<dbReference type="EMBL" id="CP022375">
    <property type="protein sequence ID" value="AXH29577.1"/>
    <property type="molecule type" value="Genomic_DNA"/>
</dbReference>
<feature type="transmembrane region" description="Helical" evidence="8">
    <location>
        <begin position="210"/>
        <end position="229"/>
    </location>
</feature>
<organism evidence="9 10">
    <name type="scientific">Francisella opportunistica</name>
    <dbReference type="NCBI Taxonomy" id="2016517"/>
    <lineage>
        <taxon>Bacteria</taxon>
        <taxon>Pseudomonadati</taxon>
        <taxon>Pseudomonadota</taxon>
        <taxon>Gammaproteobacteria</taxon>
        <taxon>Thiotrichales</taxon>
        <taxon>Francisellaceae</taxon>
        <taxon>Francisella</taxon>
    </lineage>
</organism>
<dbReference type="PANTHER" id="PTHR23517:SF15">
    <property type="entry name" value="PROTON-DEPENDENT OLIGOPEPTIDE FAMILY TRANSPORT PROTEIN"/>
    <property type="match status" value="1"/>
</dbReference>
<sequence>MPMQKNYNTLSAPFWIVWGIEFWERFGFYGFQAIIALYFTQKLGLSEKETIYLMGSFFAFTYGFIWVGGLIGDKILGTKRTILVGAVILGLSYLGFIFANKQTIYYIFAGIIIGNAIFKANPSSLISKMFDKGDGRLNSAMTLYYLAINIGGLICMALTPVISQVYGYTHAFILCGIGLFVGIAGFILFYKKLEGLDTEAGKHPVNKTHATYILAGGIAVFLIIANILPNTTLCIELTAVVVTIATLYFLYVAFNLESYERNRMLVAFVLIIEAIIFYSLYFQMPTTLTFFAQHNIELSVFGWHVPAAQYQFLNPLWILIFSPILAILYKKSKLTHATKFCIGTALMFVSYATLYSTKYFATDAVVSGNWLILSYASSSLGELLISGLGLAMVAELCPAFISGFVMGFWFLATMIASYIASYIGSFIALPQNGDVISKQQSLETYTAVFGYVAIGILVTTIIMVILAPMLNKYINRIQVIDDHKADIDNVTYHPEN</sequence>
<evidence type="ECO:0000256" key="2">
    <source>
        <dbReference type="ARBA" id="ARBA00022448"/>
    </source>
</evidence>
<evidence type="ECO:0000313" key="9">
    <source>
        <dbReference type="EMBL" id="AXH29577.1"/>
    </source>
</evidence>
<keyword evidence="7 8" id="KW-0472">Membrane</keyword>
<feature type="transmembrane region" description="Helical" evidence="8">
    <location>
        <begin position="12"/>
        <end position="39"/>
    </location>
</feature>
<dbReference type="OrthoDB" id="9772725at2"/>
<keyword evidence="3" id="KW-1003">Cell membrane</keyword>
<keyword evidence="2" id="KW-0813">Transport</keyword>
<name>A0A345JQI1_9GAMM</name>
<feature type="transmembrane region" description="Helical" evidence="8">
    <location>
        <begin position="51"/>
        <end position="69"/>
    </location>
</feature>
<dbReference type="AlphaFoldDB" id="A0A345JQI1"/>
<evidence type="ECO:0000256" key="6">
    <source>
        <dbReference type="ARBA" id="ARBA00022989"/>
    </source>
</evidence>
<evidence type="ECO:0000256" key="3">
    <source>
        <dbReference type="ARBA" id="ARBA00022475"/>
    </source>
</evidence>
<feature type="transmembrane region" description="Helical" evidence="8">
    <location>
        <begin position="235"/>
        <end position="253"/>
    </location>
</feature>
<dbReference type="GO" id="GO:0005886">
    <property type="term" value="C:plasma membrane"/>
    <property type="evidence" value="ECO:0007669"/>
    <property type="project" value="UniProtKB-SubCell"/>
</dbReference>
<feature type="transmembrane region" description="Helical" evidence="8">
    <location>
        <begin position="81"/>
        <end position="98"/>
    </location>
</feature>
<feature type="transmembrane region" description="Helical" evidence="8">
    <location>
        <begin position="308"/>
        <end position="328"/>
    </location>
</feature>
<reference evidence="9 10" key="1">
    <citation type="submission" date="2017-07" db="EMBL/GenBank/DDBJ databases">
        <title>Complete genome sequences and comparative analysis of the novel pathogen Francisella opportunistica.</title>
        <authorList>
            <person name="Dietrich E.A."/>
            <person name="Kingry L.C."/>
            <person name="Petersen J.M."/>
        </authorList>
    </citation>
    <scope>NUCLEOTIDE SEQUENCE [LARGE SCALE GENOMIC DNA]</scope>
    <source>
        <strain evidence="9 10">14-2155</strain>
    </source>
</reference>
<evidence type="ECO:0000313" key="10">
    <source>
        <dbReference type="Proteomes" id="UP000253862"/>
    </source>
</evidence>
<dbReference type="RefSeq" id="WP_084387435.1">
    <property type="nucleotide sequence ID" value="NZ_CP022375.1"/>
</dbReference>
<dbReference type="Proteomes" id="UP000253862">
    <property type="component" value="Chromosome"/>
</dbReference>
<evidence type="ECO:0000256" key="1">
    <source>
        <dbReference type="ARBA" id="ARBA00004651"/>
    </source>
</evidence>
<feature type="transmembrane region" description="Helical" evidence="8">
    <location>
        <begin position="168"/>
        <end position="190"/>
    </location>
</feature>
<dbReference type="Gene3D" id="1.20.1250.20">
    <property type="entry name" value="MFS general substrate transporter like domains"/>
    <property type="match status" value="1"/>
</dbReference>
<accession>A0A345JQI1</accession>
<comment type="subcellular location">
    <subcellularLocation>
        <location evidence="1">Cell membrane</location>
        <topology evidence="1">Multi-pass membrane protein</topology>
    </subcellularLocation>
</comment>
<dbReference type="PANTHER" id="PTHR23517">
    <property type="entry name" value="RESISTANCE PROTEIN MDTM, PUTATIVE-RELATED-RELATED"/>
    <property type="match status" value="1"/>
</dbReference>
<keyword evidence="4 8" id="KW-0812">Transmembrane</keyword>
<evidence type="ECO:0000256" key="8">
    <source>
        <dbReference type="SAM" id="Phobius"/>
    </source>
</evidence>
<feature type="transmembrane region" description="Helical" evidence="8">
    <location>
        <begin position="448"/>
        <end position="470"/>
    </location>
</feature>
<feature type="transmembrane region" description="Helical" evidence="8">
    <location>
        <begin position="406"/>
        <end position="428"/>
    </location>
</feature>
<dbReference type="KEGG" id="foo:CGC45_02770"/>
<dbReference type="Pfam" id="PF00854">
    <property type="entry name" value="PTR2"/>
    <property type="match status" value="1"/>
</dbReference>
<dbReference type="InterPro" id="IPR050171">
    <property type="entry name" value="MFS_Transporters"/>
</dbReference>
<dbReference type="GO" id="GO:1904680">
    <property type="term" value="F:peptide transmembrane transporter activity"/>
    <property type="evidence" value="ECO:0007669"/>
    <property type="project" value="InterPro"/>
</dbReference>
<dbReference type="InterPro" id="IPR005279">
    <property type="entry name" value="Dipep/tripep_permease"/>
</dbReference>
<feature type="transmembrane region" description="Helical" evidence="8">
    <location>
        <begin position="265"/>
        <end position="284"/>
    </location>
</feature>
<dbReference type="SUPFAM" id="SSF103473">
    <property type="entry name" value="MFS general substrate transporter"/>
    <property type="match status" value="1"/>
</dbReference>
<feature type="transmembrane region" description="Helical" evidence="8">
    <location>
        <begin position="104"/>
        <end position="121"/>
    </location>
</feature>
<evidence type="ECO:0000256" key="4">
    <source>
        <dbReference type="ARBA" id="ARBA00022692"/>
    </source>
</evidence>
<keyword evidence="6 8" id="KW-1133">Transmembrane helix</keyword>
<feature type="transmembrane region" description="Helical" evidence="8">
    <location>
        <begin position="142"/>
        <end position="162"/>
    </location>
</feature>
<dbReference type="InterPro" id="IPR000109">
    <property type="entry name" value="POT_fam"/>
</dbReference>
<keyword evidence="5" id="KW-0571">Peptide transport</keyword>
<evidence type="ECO:0000256" key="5">
    <source>
        <dbReference type="ARBA" id="ARBA00022856"/>
    </source>
</evidence>
<evidence type="ECO:0000256" key="7">
    <source>
        <dbReference type="ARBA" id="ARBA00023136"/>
    </source>
</evidence>
<dbReference type="InterPro" id="IPR036259">
    <property type="entry name" value="MFS_trans_sf"/>
</dbReference>
<dbReference type="GO" id="GO:0015833">
    <property type="term" value="P:peptide transport"/>
    <property type="evidence" value="ECO:0007669"/>
    <property type="project" value="UniProtKB-KW"/>
</dbReference>
<feature type="transmembrane region" description="Helical" evidence="8">
    <location>
        <begin position="340"/>
        <end position="360"/>
    </location>
</feature>
<dbReference type="CDD" id="cd17346">
    <property type="entry name" value="MFS_DtpA_like"/>
    <property type="match status" value="1"/>
</dbReference>
<dbReference type="NCBIfam" id="TIGR00924">
    <property type="entry name" value="yjdL_sub1_fam"/>
    <property type="match status" value="1"/>
</dbReference>
<keyword evidence="5" id="KW-0653">Protein transport</keyword>
<protein>
    <submittedName>
        <fullName evidence="9">MFS transporter</fullName>
    </submittedName>
</protein>
<gene>
    <name evidence="9" type="ORF">CGC43_02785</name>
</gene>
<keyword evidence="10" id="KW-1185">Reference proteome</keyword>
<feature type="transmembrane region" description="Helical" evidence="8">
    <location>
        <begin position="372"/>
        <end position="394"/>
    </location>
</feature>